<accession>A0A8J2S7P6</accession>
<keyword evidence="1" id="KW-0547">Nucleotide-binding</keyword>
<dbReference type="Pfam" id="PF08433">
    <property type="entry name" value="KTI12"/>
    <property type="match status" value="1"/>
</dbReference>
<gene>
    <name evidence="4" type="ORF">PECAL_1P28620</name>
</gene>
<evidence type="ECO:0000256" key="3">
    <source>
        <dbReference type="SAM" id="MobiDB-lite"/>
    </source>
</evidence>
<dbReference type="PANTHER" id="PTHR20873">
    <property type="entry name" value="L-SERYL-TRNA(SEC) KINASE"/>
    <property type="match status" value="1"/>
</dbReference>
<evidence type="ECO:0000256" key="2">
    <source>
        <dbReference type="ARBA" id="ARBA00022840"/>
    </source>
</evidence>
<reference evidence="4" key="1">
    <citation type="submission" date="2021-11" db="EMBL/GenBank/DDBJ databases">
        <authorList>
            <consortium name="Genoscope - CEA"/>
            <person name="William W."/>
        </authorList>
    </citation>
    <scope>NUCLEOTIDE SEQUENCE</scope>
</reference>
<dbReference type="EMBL" id="CAKKNE010000001">
    <property type="protein sequence ID" value="CAH0366373.1"/>
    <property type="molecule type" value="Genomic_DNA"/>
</dbReference>
<dbReference type="Proteomes" id="UP000789595">
    <property type="component" value="Unassembled WGS sequence"/>
</dbReference>
<dbReference type="InterPro" id="IPR013641">
    <property type="entry name" value="KTI12/PSTK"/>
</dbReference>
<evidence type="ECO:0000256" key="1">
    <source>
        <dbReference type="ARBA" id="ARBA00022741"/>
    </source>
</evidence>
<dbReference type="InterPro" id="IPR027417">
    <property type="entry name" value="P-loop_NTPase"/>
</dbReference>
<protein>
    <submittedName>
        <fullName evidence="4">Uncharacterized protein</fullName>
    </submittedName>
</protein>
<dbReference type="SUPFAM" id="SSF52540">
    <property type="entry name" value="P-loop containing nucleoside triphosphate hydrolases"/>
    <property type="match status" value="1"/>
</dbReference>
<comment type="caution">
    <text evidence="4">The sequence shown here is derived from an EMBL/GenBank/DDBJ whole genome shotgun (WGS) entry which is preliminary data.</text>
</comment>
<name>A0A8J2S7P6_9STRA</name>
<evidence type="ECO:0000313" key="5">
    <source>
        <dbReference type="Proteomes" id="UP000789595"/>
    </source>
</evidence>
<dbReference type="Gene3D" id="3.40.50.300">
    <property type="entry name" value="P-loop containing nucleotide triphosphate hydrolases"/>
    <property type="match status" value="1"/>
</dbReference>
<evidence type="ECO:0000313" key="4">
    <source>
        <dbReference type="EMBL" id="CAH0366373.1"/>
    </source>
</evidence>
<feature type="compositionally biased region" description="Low complexity" evidence="3">
    <location>
        <begin position="417"/>
        <end position="426"/>
    </location>
</feature>
<keyword evidence="2" id="KW-0067">ATP-binding</keyword>
<dbReference type="OrthoDB" id="9972657at2759"/>
<dbReference type="PANTHER" id="PTHR20873:SF0">
    <property type="entry name" value="L-SERYL-TRNA(SEC) KINASE"/>
    <property type="match status" value="1"/>
</dbReference>
<proteinExistence type="predicted"/>
<dbReference type="AlphaFoldDB" id="A0A8J2S7P6"/>
<dbReference type="GO" id="GO:0005524">
    <property type="term" value="F:ATP binding"/>
    <property type="evidence" value="ECO:0007669"/>
    <property type="project" value="UniProtKB-KW"/>
</dbReference>
<dbReference type="GO" id="GO:0000049">
    <property type="term" value="F:tRNA binding"/>
    <property type="evidence" value="ECO:0007669"/>
    <property type="project" value="TreeGrafter"/>
</dbReference>
<feature type="region of interest" description="Disordered" evidence="3">
    <location>
        <begin position="416"/>
        <end position="440"/>
    </location>
</feature>
<dbReference type="GO" id="GO:0016301">
    <property type="term" value="F:kinase activity"/>
    <property type="evidence" value="ECO:0007669"/>
    <property type="project" value="TreeGrafter"/>
</dbReference>
<sequence length="440" mass="47436">MEAADAAAETMQAIDAAAAAAEAMVALERHPDDNLIVSDDDAPESLKELKTFKPAKGTLLGLMGLPAAGKSTLCEKLMDVKTHDIKIVRFDDDLEATGAFDEWAPEKYHEARAISLRRVAGLLETSSASIIIADDNNHLRSMRHALFRLARDNGWAYATIRLDCSQEVAEARNATRSGREKVPAETITQMARDLEPPDPLRMGWERFAVTVSSDQIQEVLNAADRARQAGPPILPEDLEVLQERAREARERTLASKKHALDLALRACVGEVASACAEKLAKRDRATLGKALAAARKDVLTVSEQAKALDAPRCLELFAAYALGRVALGEGSLPEGDARSVRQALTAAVSKQIYRGDLNLHEPPPVPSEANCFPPQPLECAPPLIFEKVLEDCDLGKEGFVDRMRGAILEMEAGLADAPAPAEAEAPAPAPGVPRIAEVED</sequence>
<keyword evidence="5" id="KW-1185">Reference proteome</keyword>
<dbReference type="InterPro" id="IPR052648">
    <property type="entry name" value="Ser-tRNA(Sec)_kinase"/>
</dbReference>
<organism evidence="4 5">
    <name type="scientific">Pelagomonas calceolata</name>
    <dbReference type="NCBI Taxonomy" id="35677"/>
    <lineage>
        <taxon>Eukaryota</taxon>
        <taxon>Sar</taxon>
        <taxon>Stramenopiles</taxon>
        <taxon>Ochrophyta</taxon>
        <taxon>Pelagophyceae</taxon>
        <taxon>Pelagomonadales</taxon>
        <taxon>Pelagomonadaceae</taxon>
        <taxon>Pelagomonas</taxon>
    </lineage>
</organism>